<feature type="region of interest" description="Disordered" evidence="1">
    <location>
        <begin position="24"/>
        <end position="79"/>
    </location>
</feature>
<evidence type="ECO:0000256" key="1">
    <source>
        <dbReference type="SAM" id="MobiDB-lite"/>
    </source>
</evidence>
<gene>
    <name evidence="4" type="ORF">Q5741_10280</name>
</gene>
<protein>
    <submittedName>
        <fullName evidence="4">Copper amine oxidase N-terminal domain-containing protein</fullName>
    </submittedName>
</protein>
<feature type="compositionally biased region" description="Basic and acidic residues" evidence="1">
    <location>
        <begin position="46"/>
        <end position="68"/>
    </location>
</feature>
<reference evidence="4 5" key="1">
    <citation type="submission" date="2023-07" db="EMBL/GenBank/DDBJ databases">
        <title>Paenibacillus sp. JX-17 nov. isolated from soil.</title>
        <authorList>
            <person name="Wan Y."/>
            <person name="Liu B."/>
        </authorList>
    </citation>
    <scope>NUCLEOTIDE SEQUENCE [LARGE SCALE GENOMIC DNA]</scope>
    <source>
        <strain evidence="4 5">JX-17</strain>
    </source>
</reference>
<feature type="compositionally biased region" description="Low complexity" evidence="1">
    <location>
        <begin position="34"/>
        <end position="43"/>
    </location>
</feature>
<dbReference type="InterPro" id="IPR036582">
    <property type="entry name" value="Mao_N_sf"/>
</dbReference>
<evidence type="ECO:0000256" key="2">
    <source>
        <dbReference type="SAM" id="SignalP"/>
    </source>
</evidence>
<evidence type="ECO:0000313" key="4">
    <source>
        <dbReference type="EMBL" id="MDO7906811.1"/>
    </source>
</evidence>
<evidence type="ECO:0000313" key="5">
    <source>
        <dbReference type="Proteomes" id="UP001240171"/>
    </source>
</evidence>
<dbReference type="Proteomes" id="UP001240171">
    <property type="component" value="Unassembled WGS sequence"/>
</dbReference>
<sequence length="320" mass="33075">MKKLGSTLLTGLLVLGLTAGTALAKPEHAGKPGNGANPPQAAASKNADKGKPEDKGNPGKGNDKKDNKPAGSVSSAVYGNDSSASVTDAVYGSGKGPQGYKGLLNAINHTKDKPAGSVIANLLLTKYPDRLTPELTAELEGIKASRDALSKAAELLAKNGSVTDAVYMQQEAVLADVTDLDGYITLDKLSRQAGEKQGKKLFVNGVRYQGTTPVVTNGTTLVPFRTVSEALQADVSYNPANKTVTVKRGSDTVVLYLNSKKALVNGKAVSLQTAAVVKSGVTLVPIRLVSEALGATVKWEPESQSVIVYEESSASAAAAE</sequence>
<dbReference type="RefSeq" id="WP_305024006.1">
    <property type="nucleotide sequence ID" value="NZ_JAUQTB010000004.1"/>
</dbReference>
<keyword evidence="2" id="KW-0732">Signal</keyword>
<accession>A0ABT9CC30</accession>
<feature type="domain" description="Copper amine oxidase-like N-terminal" evidence="3">
    <location>
        <begin position="203"/>
        <end position="308"/>
    </location>
</feature>
<feature type="signal peptide" evidence="2">
    <location>
        <begin position="1"/>
        <end position="24"/>
    </location>
</feature>
<dbReference type="EMBL" id="JAUQTB010000004">
    <property type="protein sequence ID" value="MDO7906811.1"/>
    <property type="molecule type" value="Genomic_DNA"/>
</dbReference>
<evidence type="ECO:0000259" key="3">
    <source>
        <dbReference type="Pfam" id="PF07833"/>
    </source>
</evidence>
<organism evidence="4 5">
    <name type="scientific">Paenibacillus lacisoli</name>
    <dbReference type="NCBI Taxonomy" id="3064525"/>
    <lineage>
        <taxon>Bacteria</taxon>
        <taxon>Bacillati</taxon>
        <taxon>Bacillota</taxon>
        <taxon>Bacilli</taxon>
        <taxon>Bacillales</taxon>
        <taxon>Paenibacillaceae</taxon>
        <taxon>Paenibacillus</taxon>
    </lineage>
</organism>
<dbReference type="SUPFAM" id="SSF55383">
    <property type="entry name" value="Copper amine oxidase, domain N"/>
    <property type="match status" value="1"/>
</dbReference>
<keyword evidence="5" id="KW-1185">Reference proteome</keyword>
<dbReference type="Pfam" id="PF07833">
    <property type="entry name" value="Cu_amine_oxidN1"/>
    <property type="match status" value="1"/>
</dbReference>
<comment type="caution">
    <text evidence="4">The sequence shown here is derived from an EMBL/GenBank/DDBJ whole genome shotgun (WGS) entry which is preliminary data.</text>
</comment>
<name>A0ABT9CC30_9BACL</name>
<dbReference type="Gene3D" id="3.30.457.10">
    <property type="entry name" value="Copper amine oxidase-like, N-terminal domain"/>
    <property type="match status" value="1"/>
</dbReference>
<proteinExistence type="predicted"/>
<feature type="chain" id="PRO_5046549219" evidence="2">
    <location>
        <begin position="25"/>
        <end position="320"/>
    </location>
</feature>
<dbReference type="InterPro" id="IPR012854">
    <property type="entry name" value="Cu_amine_oxidase-like_N"/>
</dbReference>